<evidence type="ECO:0000313" key="1">
    <source>
        <dbReference type="EMBL" id="KAH3878668.1"/>
    </source>
</evidence>
<accession>A0A9D4RU09</accession>
<organism evidence="1 2">
    <name type="scientific">Dreissena polymorpha</name>
    <name type="common">Zebra mussel</name>
    <name type="synonym">Mytilus polymorpha</name>
    <dbReference type="NCBI Taxonomy" id="45954"/>
    <lineage>
        <taxon>Eukaryota</taxon>
        <taxon>Metazoa</taxon>
        <taxon>Spiralia</taxon>
        <taxon>Lophotrochozoa</taxon>
        <taxon>Mollusca</taxon>
        <taxon>Bivalvia</taxon>
        <taxon>Autobranchia</taxon>
        <taxon>Heteroconchia</taxon>
        <taxon>Euheterodonta</taxon>
        <taxon>Imparidentia</taxon>
        <taxon>Neoheterodontei</taxon>
        <taxon>Myida</taxon>
        <taxon>Dreissenoidea</taxon>
        <taxon>Dreissenidae</taxon>
        <taxon>Dreissena</taxon>
    </lineage>
</organism>
<evidence type="ECO:0000313" key="2">
    <source>
        <dbReference type="Proteomes" id="UP000828390"/>
    </source>
</evidence>
<sequence>MSGGLHIEMTAFKTLGNWLECSGWTTAICTAEIATSGVTDSFIKVTHLSRTWLKTTCHLNKPCTQQLAVVSSS</sequence>
<protein>
    <submittedName>
        <fullName evidence="1">Uncharacterized protein</fullName>
    </submittedName>
</protein>
<gene>
    <name evidence="1" type="ORF">DPMN_002566</name>
</gene>
<reference evidence="1" key="2">
    <citation type="submission" date="2020-11" db="EMBL/GenBank/DDBJ databases">
        <authorList>
            <person name="McCartney M.A."/>
            <person name="Auch B."/>
            <person name="Kono T."/>
            <person name="Mallez S."/>
            <person name="Becker A."/>
            <person name="Gohl D.M."/>
            <person name="Silverstein K.A.T."/>
            <person name="Koren S."/>
            <person name="Bechman K.B."/>
            <person name="Herman A."/>
            <person name="Abrahante J.E."/>
            <person name="Garbe J."/>
        </authorList>
    </citation>
    <scope>NUCLEOTIDE SEQUENCE</scope>
    <source>
        <strain evidence="1">Duluth1</strain>
        <tissue evidence="1">Whole animal</tissue>
    </source>
</reference>
<name>A0A9D4RU09_DREPO</name>
<dbReference type="Proteomes" id="UP000828390">
    <property type="component" value="Unassembled WGS sequence"/>
</dbReference>
<dbReference type="AlphaFoldDB" id="A0A9D4RU09"/>
<keyword evidence="2" id="KW-1185">Reference proteome</keyword>
<comment type="caution">
    <text evidence="1">The sequence shown here is derived from an EMBL/GenBank/DDBJ whole genome shotgun (WGS) entry which is preliminary data.</text>
</comment>
<dbReference type="EMBL" id="JAIWYP010000001">
    <property type="protein sequence ID" value="KAH3878668.1"/>
    <property type="molecule type" value="Genomic_DNA"/>
</dbReference>
<proteinExistence type="predicted"/>
<reference evidence="1" key="1">
    <citation type="journal article" date="2019" name="bioRxiv">
        <title>The Genome of the Zebra Mussel, Dreissena polymorpha: A Resource for Invasive Species Research.</title>
        <authorList>
            <person name="McCartney M.A."/>
            <person name="Auch B."/>
            <person name="Kono T."/>
            <person name="Mallez S."/>
            <person name="Zhang Y."/>
            <person name="Obille A."/>
            <person name="Becker A."/>
            <person name="Abrahante J.E."/>
            <person name="Garbe J."/>
            <person name="Badalamenti J.P."/>
            <person name="Herman A."/>
            <person name="Mangelson H."/>
            <person name="Liachko I."/>
            <person name="Sullivan S."/>
            <person name="Sone E.D."/>
            <person name="Koren S."/>
            <person name="Silverstein K.A.T."/>
            <person name="Beckman K.B."/>
            <person name="Gohl D.M."/>
        </authorList>
    </citation>
    <scope>NUCLEOTIDE SEQUENCE</scope>
    <source>
        <strain evidence="1">Duluth1</strain>
        <tissue evidence="1">Whole animal</tissue>
    </source>
</reference>